<comment type="subcellular location">
    <subcellularLocation>
        <location evidence="1">Cell junction</location>
    </subcellularLocation>
    <subcellularLocation>
        <location evidence="2">Cytoplasm</location>
    </subcellularLocation>
</comment>
<sequence length="619" mass="68481">MLSNSNYSKNKTAATAGFGHRQRTSTAAGRASAVQSIGQLLQQHMDNFCNGGGGGGGRTVDENRQIGGAAFSEQSQRNDKWGDSGGGGGGHGMVQLVDANNNAGERRQFCCWKDDTNCYVTTADVADGTDLEEQNDQQHKQEQQQQQQLFRCCAVCGGRIWQSDVDTGNKMSPILGDCHQQQVLKLDWGEELLLVHSACFRCATCGLDLLGVDEQQVVKRADRFYCALHGQQQQRLIQKQLQKVHGNDDDNNLVTKTTARKMPLSTPKLSKCAIATHNDGTAAAWKRGTNMTTMTTNMTTTVDEQQHNHSRSSSYGEKCSNNSNKNNNGGDEHHLLLQKWWERRTEEFNGVKGSTTFRYYGSNNNNNNNNIGQRRPSSVKVAPPVPPKLSSSSSNVGIGNRMEMMSNDGKRRNTDGNSSVGRERQKSAAPMGEERCEQCGVELSGSFVLAKGRCWCPEHFVCTNSACGRRLLESGFVEEPQGRKNYCPICYECLMAPVCRKCFLPLMENCLNALGDKWHNECFTCTHCRKPFGTLSFFVEDGKPYCEEDWNLLFTTKCSDCLKPIKVGQKWLEALGGQFHADCFKCATCGTGLEGKTYFERDQQPFCRVHATAASAVAM</sequence>
<keyword evidence="3" id="KW-0963">Cytoplasm</keyword>
<feature type="region of interest" description="Disordered" evidence="10">
    <location>
        <begin position="1"/>
        <end position="26"/>
    </location>
</feature>
<evidence type="ECO:0000256" key="9">
    <source>
        <dbReference type="PROSITE-ProRule" id="PRU00125"/>
    </source>
</evidence>
<dbReference type="GO" id="GO:0005737">
    <property type="term" value="C:cytoplasm"/>
    <property type="evidence" value="ECO:0007669"/>
    <property type="project" value="UniProtKB-SubCell"/>
</dbReference>
<dbReference type="PANTHER" id="PTHR24214">
    <property type="entry name" value="PDZ AND LIM DOMAIN PROTEIN ZASP"/>
    <property type="match status" value="1"/>
</dbReference>
<evidence type="ECO:0000313" key="13">
    <source>
        <dbReference type="Proteomes" id="UP001620626"/>
    </source>
</evidence>
<evidence type="ECO:0000256" key="7">
    <source>
        <dbReference type="ARBA" id="ARBA00022949"/>
    </source>
</evidence>
<comment type="caution">
    <text evidence="12">The sequence shown here is derived from an EMBL/GenBank/DDBJ whole genome shotgun (WGS) entry which is preliminary data.</text>
</comment>
<keyword evidence="7" id="KW-0965">Cell junction</keyword>
<dbReference type="Gene3D" id="2.10.110.10">
    <property type="entry name" value="Cysteine Rich Protein"/>
    <property type="match status" value="4"/>
</dbReference>
<dbReference type="GO" id="GO:0046872">
    <property type="term" value="F:metal ion binding"/>
    <property type="evidence" value="ECO:0007669"/>
    <property type="project" value="UniProtKB-KW"/>
</dbReference>
<dbReference type="PROSITE" id="PS00478">
    <property type="entry name" value="LIM_DOMAIN_1"/>
    <property type="match status" value="1"/>
</dbReference>
<feature type="compositionally biased region" description="Polar residues" evidence="10">
    <location>
        <begin position="1"/>
        <end position="13"/>
    </location>
</feature>
<dbReference type="EMBL" id="JBICBT010000317">
    <property type="protein sequence ID" value="KAL3117584.1"/>
    <property type="molecule type" value="Genomic_DNA"/>
</dbReference>
<evidence type="ECO:0000256" key="5">
    <source>
        <dbReference type="ARBA" id="ARBA00022737"/>
    </source>
</evidence>
<protein>
    <recommendedName>
        <fullName evidence="11">LIM zinc-binding domain-containing protein</fullName>
    </recommendedName>
</protein>
<keyword evidence="6 9" id="KW-0862">Zinc</keyword>
<evidence type="ECO:0000256" key="1">
    <source>
        <dbReference type="ARBA" id="ARBA00004282"/>
    </source>
</evidence>
<keyword evidence="13" id="KW-1185">Reference proteome</keyword>
<dbReference type="PROSITE" id="PS50023">
    <property type="entry name" value="LIM_DOMAIN_2"/>
    <property type="match status" value="2"/>
</dbReference>
<dbReference type="PANTHER" id="PTHR24214:SF38">
    <property type="entry name" value="PDZ AND LIM DOMAIN PROTEIN ZASP-RELATED"/>
    <property type="match status" value="1"/>
</dbReference>
<accession>A0ABD2LQZ0</accession>
<dbReference type="SMART" id="SM00132">
    <property type="entry name" value="LIM"/>
    <property type="match status" value="3"/>
</dbReference>
<evidence type="ECO:0000256" key="4">
    <source>
        <dbReference type="ARBA" id="ARBA00022723"/>
    </source>
</evidence>
<feature type="domain" description="LIM zinc-binding" evidence="11">
    <location>
        <begin position="497"/>
        <end position="556"/>
    </location>
</feature>
<evidence type="ECO:0000256" key="3">
    <source>
        <dbReference type="ARBA" id="ARBA00022490"/>
    </source>
</evidence>
<dbReference type="SUPFAM" id="SSF57716">
    <property type="entry name" value="Glucocorticoid receptor-like (DNA-binding domain)"/>
    <property type="match status" value="2"/>
</dbReference>
<evidence type="ECO:0000313" key="12">
    <source>
        <dbReference type="EMBL" id="KAL3117584.1"/>
    </source>
</evidence>
<dbReference type="InterPro" id="IPR001781">
    <property type="entry name" value="Znf_LIM"/>
</dbReference>
<organism evidence="12 13">
    <name type="scientific">Heterodera trifolii</name>
    <dbReference type="NCBI Taxonomy" id="157864"/>
    <lineage>
        <taxon>Eukaryota</taxon>
        <taxon>Metazoa</taxon>
        <taxon>Ecdysozoa</taxon>
        <taxon>Nematoda</taxon>
        <taxon>Chromadorea</taxon>
        <taxon>Rhabditida</taxon>
        <taxon>Tylenchina</taxon>
        <taxon>Tylenchomorpha</taxon>
        <taxon>Tylenchoidea</taxon>
        <taxon>Heteroderidae</taxon>
        <taxon>Heteroderinae</taxon>
        <taxon>Heterodera</taxon>
    </lineage>
</organism>
<dbReference type="InterPro" id="IPR050604">
    <property type="entry name" value="PDZ-LIM_domain"/>
</dbReference>
<name>A0ABD2LQZ0_9BILA</name>
<proteinExistence type="predicted"/>
<feature type="domain" description="LIM zinc-binding" evidence="11">
    <location>
        <begin position="557"/>
        <end position="617"/>
    </location>
</feature>
<evidence type="ECO:0000256" key="8">
    <source>
        <dbReference type="ARBA" id="ARBA00023038"/>
    </source>
</evidence>
<reference evidence="12 13" key="1">
    <citation type="submission" date="2024-10" db="EMBL/GenBank/DDBJ databases">
        <authorList>
            <person name="Kim D."/>
        </authorList>
    </citation>
    <scope>NUCLEOTIDE SEQUENCE [LARGE SCALE GENOMIC DNA]</scope>
    <source>
        <strain evidence="12">BH-2024</strain>
    </source>
</reference>
<feature type="region of interest" description="Disordered" evidence="10">
    <location>
        <begin position="69"/>
        <end position="90"/>
    </location>
</feature>
<evidence type="ECO:0000256" key="6">
    <source>
        <dbReference type="ARBA" id="ARBA00022833"/>
    </source>
</evidence>
<dbReference type="Proteomes" id="UP001620626">
    <property type="component" value="Unassembled WGS sequence"/>
</dbReference>
<evidence type="ECO:0000256" key="10">
    <source>
        <dbReference type="SAM" id="MobiDB-lite"/>
    </source>
</evidence>
<feature type="region of interest" description="Disordered" evidence="10">
    <location>
        <begin position="302"/>
        <end position="331"/>
    </location>
</feature>
<dbReference type="FunFam" id="2.10.110.10:FF:000008">
    <property type="entry name" value="Paxillin isoform 1"/>
    <property type="match status" value="1"/>
</dbReference>
<evidence type="ECO:0000259" key="11">
    <source>
        <dbReference type="PROSITE" id="PS50023"/>
    </source>
</evidence>
<dbReference type="AlphaFoldDB" id="A0ABD2LQZ0"/>
<keyword evidence="4 9" id="KW-0479">Metal-binding</keyword>
<feature type="region of interest" description="Disordered" evidence="10">
    <location>
        <begin position="359"/>
        <end position="429"/>
    </location>
</feature>
<dbReference type="Pfam" id="PF00412">
    <property type="entry name" value="LIM"/>
    <property type="match status" value="2"/>
</dbReference>
<dbReference type="GO" id="GO:0070161">
    <property type="term" value="C:anchoring junction"/>
    <property type="evidence" value="ECO:0007669"/>
    <property type="project" value="UniProtKB-SubCell"/>
</dbReference>
<evidence type="ECO:0000256" key="2">
    <source>
        <dbReference type="ARBA" id="ARBA00004496"/>
    </source>
</evidence>
<gene>
    <name evidence="12" type="ORF">niasHT_001485</name>
</gene>
<keyword evidence="8 9" id="KW-0440">LIM domain</keyword>
<keyword evidence="5" id="KW-0677">Repeat</keyword>
<feature type="compositionally biased region" description="Low complexity" evidence="10">
    <location>
        <begin position="363"/>
        <end position="394"/>
    </location>
</feature>